<accession>A0ABT2UCD7</accession>
<dbReference type="SUPFAM" id="SSF55729">
    <property type="entry name" value="Acyl-CoA N-acyltransferases (Nat)"/>
    <property type="match status" value="1"/>
</dbReference>
<dbReference type="InterPro" id="IPR016181">
    <property type="entry name" value="Acyl_CoA_acyltransferase"/>
</dbReference>
<dbReference type="InterPro" id="IPR000182">
    <property type="entry name" value="GNAT_dom"/>
</dbReference>
<evidence type="ECO:0000313" key="3">
    <source>
        <dbReference type="Proteomes" id="UP001652445"/>
    </source>
</evidence>
<proteinExistence type="predicted"/>
<dbReference type="Pfam" id="PF13508">
    <property type="entry name" value="Acetyltransf_7"/>
    <property type="match status" value="1"/>
</dbReference>
<dbReference type="EMBL" id="JAOQIO010000011">
    <property type="protein sequence ID" value="MCU6791681.1"/>
    <property type="molecule type" value="Genomic_DNA"/>
</dbReference>
<dbReference type="PANTHER" id="PTHR43233">
    <property type="entry name" value="FAMILY N-ACETYLTRANSFERASE, PUTATIVE (AFU_ORTHOLOGUE AFUA_6G03350)-RELATED"/>
    <property type="match status" value="1"/>
</dbReference>
<dbReference type="Proteomes" id="UP001652445">
    <property type="component" value="Unassembled WGS sequence"/>
</dbReference>
<keyword evidence="3" id="KW-1185">Reference proteome</keyword>
<dbReference type="CDD" id="cd04301">
    <property type="entry name" value="NAT_SF"/>
    <property type="match status" value="1"/>
</dbReference>
<feature type="domain" description="N-acetyltransferase" evidence="1">
    <location>
        <begin position="8"/>
        <end position="138"/>
    </location>
</feature>
<dbReference type="InterPro" id="IPR053144">
    <property type="entry name" value="Acetyltransferase_Butenolide"/>
</dbReference>
<comment type="caution">
    <text evidence="2">The sequence shown here is derived from an EMBL/GenBank/DDBJ whole genome shotgun (WGS) entry which is preliminary data.</text>
</comment>
<dbReference type="Gene3D" id="3.40.630.30">
    <property type="match status" value="1"/>
</dbReference>
<dbReference type="PANTHER" id="PTHR43233:SF1">
    <property type="entry name" value="FAMILY N-ACETYLTRANSFERASE, PUTATIVE (AFU_ORTHOLOGUE AFUA_6G03350)-RELATED"/>
    <property type="match status" value="1"/>
</dbReference>
<dbReference type="RefSeq" id="WP_262683187.1">
    <property type="nucleotide sequence ID" value="NZ_JAOQIO010000011.1"/>
</dbReference>
<evidence type="ECO:0000259" key="1">
    <source>
        <dbReference type="PROSITE" id="PS51186"/>
    </source>
</evidence>
<sequence>MEVTFNTYTISDDKTRLDIDIIGGFLSRSYWANERPIEKTQKAIEHSLCYGVYDQNRQIGFARVITDGATMYYLCDVFIDEQYRGQGIGKKLVETIINSEALQGINGILGTKDAHSLYESYGFSRVADRFMRRAAVAE</sequence>
<gene>
    <name evidence="2" type="ORF">OB236_06005</name>
</gene>
<protein>
    <submittedName>
        <fullName evidence="2">GNAT family N-acetyltransferase</fullName>
    </submittedName>
</protein>
<evidence type="ECO:0000313" key="2">
    <source>
        <dbReference type="EMBL" id="MCU6791681.1"/>
    </source>
</evidence>
<dbReference type="PROSITE" id="PS51186">
    <property type="entry name" value="GNAT"/>
    <property type="match status" value="1"/>
</dbReference>
<organism evidence="2 3">
    <name type="scientific">Paenibacillus baimaensis</name>
    <dbReference type="NCBI Taxonomy" id="2982185"/>
    <lineage>
        <taxon>Bacteria</taxon>
        <taxon>Bacillati</taxon>
        <taxon>Bacillota</taxon>
        <taxon>Bacilli</taxon>
        <taxon>Bacillales</taxon>
        <taxon>Paenibacillaceae</taxon>
        <taxon>Paenibacillus</taxon>
    </lineage>
</organism>
<name>A0ABT2UCD7_9BACL</name>
<reference evidence="2 3" key="1">
    <citation type="submission" date="2022-09" db="EMBL/GenBank/DDBJ databases">
        <authorList>
            <person name="Han X.L."/>
            <person name="Wang Q."/>
            <person name="Lu T."/>
        </authorList>
    </citation>
    <scope>NUCLEOTIDE SEQUENCE [LARGE SCALE GENOMIC DNA]</scope>
    <source>
        <strain evidence="2 3">WQ 127069</strain>
    </source>
</reference>